<dbReference type="SUPFAM" id="SSF142984">
    <property type="entry name" value="Nqo1 middle domain-like"/>
    <property type="match status" value="1"/>
</dbReference>
<dbReference type="PROSITE" id="PS51379">
    <property type="entry name" value="4FE4S_FER_2"/>
    <property type="match status" value="2"/>
</dbReference>
<dbReference type="SUPFAM" id="SSF52833">
    <property type="entry name" value="Thioredoxin-like"/>
    <property type="match status" value="1"/>
</dbReference>
<dbReference type="SUPFAM" id="SSF140490">
    <property type="entry name" value="Nqo1C-terminal domain-like"/>
    <property type="match status" value="1"/>
</dbReference>
<dbReference type="Gene3D" id="3.40.50.11540">
    <property type="entry name" value="NADH-ubiquinone oxidoreductase 51kDa subunit"/>
    <property type="match status" value="1"/>
</dbReference>
<dbReference type="InterPro" id="IPR036249">
    <property type="entry name" value="Thioredoxin-like_sf"/>
</dbReference>
<dbReference type="InterPro" id="IPR019575">
    <property type="entry name" value="Nuop51_4Fe4S-bd"/>
</dbReference>
<protein>
    <submittedName>
        <fullName evidence="7">NADH dehydrogenase</fullName>
    </submittedName>
</protein>
<keyword evidence="2" id="KW-0004">4Fe-4S</keyword>
<dbReference type="PANTHER" id="PTHR43578">
    <property type="entry name" value="NADH-QUINONE OXIDOREDUCTASE SUBUNIT F"/>
    <property type="match status" value="1"/>
</dbReference>
<organism evidence="7 8">
    <name type="scientific">Desulfotomaculum copahuensis</name>
    <dbReference type="NCBI Taxonomy" id="1838280"/>
    <lineage>
        <taxon>Bacteria</taxon>
        <taxon>Bacillati</taxon>
        <taxon>Bacillota</taxon>
        <taxon>Clostridia</taxon>
        <taxon>Eubacteriales</taxon>
        <taxon>Desulfotomaculaceae</taxon>
        <taxon>Desulfotomaculum</taxon>
    </lineage>
</organism>
<gene>
    <name evidence="7" type="ORF">A6M21_01945</name>
</gene>
<proteinExistence type="inferred from homology"/>
<dbReference type="Gene3D" id="1.20.1440.230">
    <property type="entry name" value="NADH-ubiquinone oxidoreductase 51kDa subunit, iron-sulphur binding domain"/>
    <property type="match status" value="1"/>
</dbReference>
<dbReference type="Gene3D" id="3.10.20.600">
    <property type="match status" value="1"/>
</dbReference>
<dbReference type="FunFam" id="3.40.50.11540:FF:000001">
    <property type="entry name" value="NADH dehydrogenase [ubiquinone] flavoprotein 1, mitochondrial"/>
    <property type="match status" value="1"/>
</dbReference>
<evidence type="ECO:0000259" key="6">
    <source>
        <dbReference type="PROSITE" id="PS51379"/>
    </source>
</evidence>
<feature type="domain" description="4Fe-4S ferredoxin-type" evidence="6">
    <location>
        <begin position="557"/>
        <end position="587"/>
    </location>
</feature>
<dbReference type="FunFam" id="1.20.1440.230:FF:000001">
    <property type="entry name" value="Mitochondrial NADH dehydrogenase flavoprotein 1"/>
    <property type="match status" value="1"/>
</dbReference>
<evidence type="ECO:0000256" key="3">
    <source>
        <dbReference type="ARBA" id="ARBA00022723"/>
    </source>
</evidence>
<dbReference type="AlphaFoldDB" id="A0A1B7LKP5"/>
<dbReference type="InterPro" id="IPR017900">
    <property type="entry name" value="4Fe4S_Fe_S_CS"/>
</dbReference>
<dbReference type="InterPro" id="IPR037207">
    <property type="entry name" value="Nuop51_4Fe4S-bd_sf"/>
</dbReference>
<evidence type="ECO:0000256" key="4">
    <source>
        <dbReference type="ARBA" id="ARBA00023004"/>
    </source>
</evidence>
<comment type="similarity">
    <text evidence="1">Belongs to the complex I 51 kDa subunit family.</text>
</comment>
<evidence type="ECO:0000256" key="1">
    <source>
        <dbReference type="ARBA" id="ARBA00007523"/>
    </source>
</evidence>
<dbReference type="PANTHER" id="PTHR43578:SF3">
    <property type="entry name" value="NADH-QUINONE OXIDOREDUCTASE SUBUNIT F"/>
    <property type="match status" value="1"/>
</dbReference>
<dbReference type="GO" id="GO:0046872">
    <property type="term" value="F:metal ion binding"/>
    <property type="evidence" value="ECO:0007669"/>
    <property type="project" value="UniProtKB-KW"/>
</dbReference>
<dbReference type="Gene3D" id="3.40.30.10">
    <property type="entry name" value="Glutaredoxin"/>
    <property type="match status" value="1"/>
</dbReference>
<dbReference type="InterPro" id="IPR037225">
    <property type="entry name" value="Nuo51_FMN-bd_sf"/>
</dbReference>
<sequence length="631" mass="67538">MSAAYAGLQQKAALVRQSRHEKPLLLVGTATCGLAAGAAAVLKTIKEELARQKVEATVLEAGCMGHCYAEPLVIVYKPGFPPILYGYVTEGIASRLVIDFLAGDDPCLEFALGALEENEFLPALSDFPRFGVEQKIILENCGLIDPENIMDYIAHDGYAGLARALQLEPAAVVAEIKASGLRGRGGAGFPTGRKWETCLGTPADEKYVICNADEGDPGAFMDRTIMESNPHLVLEGLIIAARAVGADRGYVYVRAEYPLAVKRLALAVEQARQCGLLGENILGGGFGFEVEVFQGSGAFVCGEETALIASIEGEPGIPRHRPPFPAAAGLYGRPTVIDNVKTLSFIPSIINRGADWFKSTGTPGSPGTAVFALAGKLVNTGLTEVPMGTTLNQVVYDVGSGIPKGKKFKAVQIGGPSGGCLPESALDMPIDFDSLSGAGAMMGSGGMVVLDEDDCMVEIARFFLDFTQKESCGKCTMCRLGTRQMLDILEDITRGRGRPEDIDLLLSLAEDIKAGSLCGLGKTAPNPVLSTIRYFRDEYEAHINEKRCPSLMCQELIAFYILPEKCERSCDACVGSCPVEAIYNNADRIKVIDQQKCVKCNSCVDACPPQYRAVIKLSPPELVAEREKENK</sequence>
<dbReference type="Pfam" id="PF10589">
    <property type="entry name" value="NADH_4Fe-4S"/>
    <property type="match status" value="1"/>
</dbReference>
<reference evidence="7 8" key="1">
    <citation type="submission" date="2016-04" db="EMBL/GenBank/DDBJ databases">
        <authorList>
            <person name="Evans L.H."/>
            <person name="Alamgir A."/>
            <person name="Owens N."/>
            <person name="Weber N.D."/>
            <person name="Virtaneva K."/>
            <person name="Barbian K."/>
            <person name="Babar A."/>
            <person name="Rosenke K."/>
        </authorList>
    </citation>
    <scope>NUCLEOTIDE SEQUENCE [LARGE SCALE GENOMIC DNA]</scope>
    <source>
        <strain evidence="7 8">LMa1</strain>
    </source>
</reference>
<dbReference type="STRING" id="1838280.A6M21_01945"/>
<dbReference type="SUPFAM" id="SSF54862">
    <property type="entry name" value="4Fe-4S ferredoxins"/>
    <property type="match status" value="1"/>
</dbReference>
<keyword evidence="5" id="KW-0411">Iron-sulfur</keyword>
<dbReference type="InterPro" id="IPR017896">
    <property type="entry name" value="4Fe4S_Fe-S-bd"/>
</dbReference>
<comment type="caution">
    <text evidence="7">The sequence shown here is derived from an EMBL/GenBank/DDBJ whole genome shotgun (WGS) entry which is preliminary data.</text>
</comment>
<keyword evidence="4" id="KW-0408">Iron</keyword>
<evidence type="ECO:0000256" key="5">
    <source>
        <dbReference type="ARBA" id="ARBA00023014"/>
    </source>
</evidence>
<dbReference type="GO" id="GO:0051539">
    <property type="term" value="F:4 iron, 4 sulfur cluster binding"/>
    <property type="evidence" value="ECO:0007669"/>
    <property type="project" value="UniProtKB-KW"/>
</dbReference>
<accession>A0A1B7LKP5</accession>
<dbReference type="PROSITE" id="PS00198">
    <property type="entry name" value="4FE4S_FER_1"/>
    <property type="match status" value="1"/>
</dbReference>
<dbReference type="Pfam" id="PF00037">
    <property type="entry name" value="Fer4"/>
    <property type="match status" value="1"/>
</dbReference>
<dbReference type="CDD" id="cd02980">
    <property type="entry name" value="TRX_Fd_family"/>
    <property type="match status" value="1"/>
</dbReference>
<keyword evidence="3" id="KW-0479">Metal-binding</keyword>
<dbReference type="Gene3D" id="6.10.250.1450">
    <property type="match status" value="1"/>
</dbReference>
<feature type="domain" description="4Fe-4S ferredoxin-type" evidence="6">
    <location>
        <begin position="588"/>
        <end position="620"/>
    </location>
</feature>
<dbReference type="SUPFAM" id="SSF142019">
    <property type="entry name" value="Nqo1 FMN-binding domain-like"/>
    <property type="match status" value="1"/>
</dbReference>
<evidence type="ECO:0000256" key="2">
    <source>
        <dbReference type="ARBA" id="ARBA00022485"/>
    </source>
</evidence>
<dbReference type="Gene3D" id="3.30.70.20">
    <property type="match status" value="1"/>
</dbReference>
<dbReference type="Proteomes" id="UP000078532">
    <property type="component" value="Unassembled WGS sequence"/>
</dbReference>
<evidence type="ECO:0000313" key="7">
    <source>
        <dbReference type="EMBL" id="OAT87145.1"/>
    </source>
</evidence>
<keyword evidence="8" id="KW-1185">Reference proteome</keyword>
<dbReference type="InterPro" id="IPR011538">
    <property type="entry name" value="Nuo51_FMN-bd"/>
</dbReference>
<dbReference type="SMART" id="SM00928">
    <property type="entry name" value="NADH_4Fe-4S"/>
    <property type="match status" value="1"/>
</dbReference>
<name>A0A1B7LKP5_9FIRM</name>
<evidence type="ECO:0000313" key="8">
    <source>
        <dbReference type="Proteomes" id="UP000078532"/>
    </source>
</evidence>
<dbReference type="Pfam" id="PF01512">
    <property type="entry name" value="Complex1_51K"/>
    <property type="match status" value="1"/>
</dbReference>
<dbReference type="EMBL" id="LYVF01000002">
    <property type="protein sequence ID" value="OAT87145.1"/>
    <property type="molecule type" value="Genomic_DNA"/>
</dbReference>